<evidence type="ECO:0000313" key="2">
    <source>
        <dbReference type="EMBL" id="AOZ47973.1"/>
    </source>
</evidence>
<protein>
    <submittedName>
        <fullName evidence="1">Phytoene synthase</fullName>
    </submittedName>
</protein>
<reference evidence="2 4" key="1">
    <citation type="journal article" date="2016" name="Plant Dis.">
        <title>Improved production of propionic acid using genome shuffling.</title>
        <authorList>
            <person name="Luna-Flores C.H."/>
            <person name="Palfreyman R.W."/>
            <person name="Kromer J.O."/>
            <person name="Nielsen L.K."/>
            <person name="Marcellin E."/>
        </authorList>
    </citation>
    <scope>NUCLEOTIDE SEQUENCE [LARGE SCALE GENOMIC DNA]</scope>
    <source>
        <strain evidence="2 4">F3E8</strain>
    </source>
</reference>
<dbReference type="InterPro" id="IPR008949">
    <property type="entry name" value="Isoprenoid_synthase_dom_sf"/>
</dbReference>
<evidence type="ECO:0000313" key="3">
    <source>
        <dbReference type="Proteomes" id="UP000075221"/>
    </source>
</evidence>
<gene>
    <name evidence="2" type="ORF">A8L58_16260</name>
    <name evidence="1" type="ORF">AXH35_14805</name>
</gene>
<dbReference type="Gene3D" id="1.10.600.10">
    <property type="entry name" value="Farnesyl Diphosphate Synthase"/>
    <property type="match status" value="1"/>
</dbReference>
<sequence>MRDALGREATDAERYDAVARAAALVVIDRYSTSFTLATRLLGPRVRDHVRTVYALVRIADEIVDGPGRAAAGDEAGLRRLVDAFESETIAAVASGFSTDLIIHAYASTARECGIQEGLIRPFFDAMRTDVTVTTHDAASHGTYVHGSAEVVGLMCLQVFLNAGRHRTLTAPAHLRAGARRLGAAFQDINFLRDADHDRQVLGRDYLGGDDAAVRAATLDRIRRDLNVAARAIPDLPPDCRRAVVAAHQLFAALARRLEAGGSGRASVPSSHKALIALRASFGGTAREVTA</sequence>
<dbReference type="RefSeq" id="WP_062820355.1">
    <property type="nucleotide sequence ID" value="NZ_CP014352.1"/>
</dbReference>
<reference evidence="1 3" key="2">
    <citation type="submission" date="2016-02" db="EMBL/GenBank/DDBJ databases">
        <title>Complete Genome Sequence of Propionibacterium acidipropionici ATCC 55737.</title>
        <authorList>
            <person name="Luna Flores C.H."/>
            <person name="Nielsen L.K."/>
            <person name="Marcellin E."/>
        </authorList>
    </citation>
    <scope>NUCLEOTIDE SEQUENCE [LARGE SCALE GENOMIC DNA]</scope>
    <source>
        <strain evidence="1 3">ATCC 55737</strain>
    </source>
</reference>
<dbReference type="SFLD" id="SFLDS00005">
    <property type="entry name" value="Isoprenoid_Synthase_Type_I"/>
    <property type="match status" value="1"/>
</dbReference>
<keyword evidence="4" id="KW-1185">Reference proteome</keyword>
<proteinExistence type="predicted"/>
<evidence type="ECO:0000313" key="1">
    <source>
        <dbReference type="EMBL" id="AMS06528.1"/>
    </source>
</evidence>
<dbReference type="AlphaFoldDB" id="A0AAC8YH42"/>
<dbReference type="EMBL" id="CP014352">
    <property type="protein sequence ID" value="AMS06528.1"/>
    <property type="molecule type" value="Genomic_DNA"/>
</dbReference>
<dbReference type="Proteomes" id="UP000178666">
    <property type="component" value="Chromosome"/>
</dbReference>
<dbReference type="Proteomes" id="UP000075221">
    <property type="component" value="Chromosome"/>
</dbReference>
<dbReference type="Pfam" id="PF00494">
    <property type="entry name" value="SQS_PSY"/>
    <property type="match status" value="1"/>
</dbReference>
<accession>A0AAC8YH42</accession>
<dbReference type="InterPro" id="IPR002060">
    <property type="entry name" value="Squ/phyt_synthse"/>
</dbReference>
<organism evidence="1 3">
    <name type="scientific">Acidipropionibacterium acidipropionici</name>
    <dbReference type="NCBI Taxonomy" id="1748"/>
    <lineage>
        <taxon>Bacteria</taxon>
        <taxon>Bacillati</taxon>
        <taxon>Actinomycetota</taxon>
        <taxon>Actinomycetes</taxon>
        <taxon>Propionibacteriales</taxon>
        <taxon>Propionibacteriaceae</taxon>
        <taxon>Acidipropionibacterium</taxon>
    </lineage>
</organism>
<evidence type="ECO:0000313" key="4">
    <source>
        <dbReference type="Proteomes" id="UP000178666"/>
    </source>
</evidence>
<name>A0AAC8YH42_9ACTN</name>
<dbReference type="SFLD" id="SFLDG01018">
    <property type="entry name" value="Squalene/Phytoene_Synthase_Lik"/>
    <property type="match status" value="1"/>
</dbReference>
<dbReference type="PANTHER" id="PTHR31480">
    <property type="entry name" value="BIFUNCTIONAL LYCOPENE CYCLASE/PHYTOENE SYNTHASE"/>
    <property type="match status" value="1"/>
</dbReference>
<dbReference type="SUPFAM" id="SSF48576">
    <property type="entry name" value="Terpenoid synthases"/>
    <property type="match status" value="1"/>
</dbReference>
<dbReference type="GO" id="GO:0016765">
    <property type="term" value="F:transferase activity, transferring alkyl or aryl (other than methyl) groups"/>
    <property type="evidence" value="ECO:0007669"/>
    <property type="project" value="UniProtKB-ARBA"/>
</dbReference>
<dbReference type="EMBL" id="CP015970">
    <property type="protein sequence ID" value="AOZ47973.1"/>
    <property type="molecule type" value="Genomic_DNA"/>
</dbReference>